<dbReference type="AlphaFoldDB" id="A0A8T0X4H8"/>
<name>A0A8T0X4H8_PANVG</name>
<dbReference type="EMBL" id="CM029038">
    <property type="protein sequence ID" value="KAG2652214.1"/>
    <property type="molecule type" value="Genomic_DNA"/>
</dbReference>
<sequence>MEDLSFDEWWAKASGRVDGQIRKGLNSIIILGTWSIWKHRNHCVSDGILPNLPSAIAAIKKDLQQWSFAGALGFSTPTSSL</sequence>
<reference evidence="1" key="1">
    <citation type="submission" date="2020-05" db="EMBL/GenBank/DDBJ databases">
        <title>WGS assembly of Panicum virgatum.</title>
        <authorList>
            <person name="Lovell J.T."/>
            <person name="Jenkins J."/>
            <person name="Shu S."/>
            <person name="Juenger T.E."/>
            <person name="Schmutz J."/>
        </authorList>
    </citation>
    <scope>NUCLEOTIDE SEQUENCE</scope>
    <source>
        <strain evidence="1">AP13</strain>
    </source>
</reference>
<accession>A0A8T0X4H8</accession>
<comment type="caution">
    <text evidence="1">The sequence shown here is derived from an EMBL/GenBank/DDBJ whole genome shotgun (WGS) entry which is preliminary data.</text>
</comment>
<organism evidence="1 2">
    <name type="scientific">Panicum virgatum</name>
    <name type="common">Blackwell switchgrass</name>
    <dbReference type="NCBI Taxonomy" id="38727"/>
    <lineage>
        <taxon>Eukaryota</taxon>
        <taxon>Viridiplantae</taxon>
        <taxon>Streptophyta</taxon>
        <taxon>Embryophyta</taxon>
        <taxon>Tracheophyta</taxon>
        <taxon>Spermatophyta</taxon>
        <taxon>Magnoliopsida</taxon>
        <taxon>Liliopsida</taxon>
        <taxon>Poales</taxon>
        <taxon>Poaceae</taxon>
        <taxon>PACMAD clade</taxon>
        <taxon>Panicoideae</taxon>
        <taxon>Panicodae</taxon>
        <taxon>Paniceae</taxon>
        <taxon>Panicinae</taxon>
        <taxon>Panicum</taxon>
        <taxon>Panicum sect. Hiantes</taxon>
    </lineage>
</organism>
<gene>
    <name evidence="1" type="ORF">PVAP13_1NG336319</name>
</gene>
<protein>
    <submittedName>
        <fullName evidence="1">Uncharacterized protein</fullName>
    </submittedName>
</protein>
<evidence type="ECO:0000313" key="2">
    <source>
        <dbReference type="Proteomes" id="UP000823388"/>
    </source>
</evidence>
<keyword evidence="2" id="KW-1185">Reference proteome</keyword>
<evidence type="ECO:0000313" key="1">
    <source>
        <dbReference type="EMBL" id="KAG2652214.1"/>
    </source>
</evidence>
<proteinExistence type="predicted"/>
<dbReference type="Proteomes" id="UP000823388">
    <property type="component" value="Chromosome 1N"/>
</dbReference>